<evidence type="ECO:0000313" key="8">
    <source>
        <dbReference type="EMBL" id="KAF2821488.1"/>
    </source>
</evidence>
<dbReference type="InterPro" id="IPR041698">
    <property type="entry name" value="Methyltransf_25"/>
</dbReference>
<evidence type="ECO:0000256" key="4">
    <source>
        <dbReference type="ARBA" id="ARBA00022691"/>
    </source>
</evidence>
<dbReference type="Proteomes" id="UP000799424">
    <property type="component" value="Unassembled WGS sequence"/>
</dbReference>
<evidence type="ECO:0000256" key="2">
    <source>
        <dbReference type="ARBA" id="ARBA00022603"/>
    </source>
</evidence>
<dbReference type="CDD" id="cd02440">
    <property type="entry name" value="AdoMet_MTases"/>
    <property type="match status" value="1"/>
</dbReference>
<evidence type="ECO:0000256" key="6">
    <source>
        <dbReference type="RuleBase" id="RU367087"/>
    </source>
</evidence>
<dbReference type="InterPro" id="IPR039772">
    <property type="entry name" value="Bin3-like"/>
</dbReference>
<keyword evidence="4 5" id="KW-0949">S-adenosyl-L-methionine</keyword>
<dbReference type="PANTHER" id="PTHR12315:SF0">
    <property type="entry name" value="7SK SNRNA METHYLPHOSPHATE CAPPING ENZYME"/>
    <property type="match status" value="1"/>
</dbReference>
<reference evidence="8" key="1">
    <citation type="journal article" date="2020" name="Stud. Mycol.">
        <title>101 Dothideomycetes genomes: a test case for predicting lifestyles and emergence of pathogens.</title>
        <authorList>
            <person name="Haridas S."/>
            <person name="Albert R."/>
            <person name="Binder M."/>
            <person name="Bloem J."/>
            <person name="Labutti K."/>
            <person name="Salamov A."/>
            <person name="Andreopoulos B."/>
            <person name="Baker S."/>
            <person name="Barry K."/>
            <person name="Bills G."/>
            <person name="Bluhm B."/>
            <person name="Cannon C."/>
            <person name="Castanera R."/>
            <person name="Culley D."/>
            <person name="Daum C."/>
            <person name="Ezra D."/>
            <person name="Gonzalez J."/>
            <person name="Henrissat B."/>
            <person name="Kuo A."/>
            <person name="Liang C."/>
            <person name="Lipzen A."/>
            <person name="Lutzoni F."/>
            <person name="Magnuson J."/>
            <person name="Mondo S."/>
            <person name="Nolan M."/>
            <person name="Ohm R."/>
            <person name="Pangilinan J."/>
            <person name="Park H.-J."/>
            <person name="Ramirez L."/>
            <person name="Alfaro M."/>
            <person name="Sun H."/>
            <person name="Tritt A."/>
            <person name="Yoshinaga Y."/>
            <person name="Zwiers L.-H."/>
            <person name="Turgeon B."/>
            <person name="Goodwin S."/>
            <person name="Spatafora J."/>
            <person name="Crous P."/>
            <person name="Grigoriev I."/>
        </authorList>
    </citation>
    <scope>NUCLEOTIDE SEQUENCE</scope>
    <source>
        <strain evidence="8">CBS 113818</strain>
    </source>
</reference>
<name>A0A6A6ZKT1_9PLEO</name>
<dbReference type="Pfam" id="PF06859">
    <property type="entry name" value="Bin3"/>
    <property type="match status" value="1"/>
</dbReference>
<dbReference type="GO" id="GO:0008171">
    <property type="term" value="F:O-methyltransferase activity"/>
    <property type="evidence" value="ECO:0007669"/>
    <property type="project" value="UniProtKB-UniRule"/>
</dbReference>
<dbReference type="Pfam" id="PF13649">
    <property type="entry name" value="Methyltransf_25"/>
    <property type="match status" value="1"/>
</dbReference>
<evidence type="ECO:0000256" key="5">
    <source>
        <dbReference type="PROSITE-ProRule" id="PRU00848"/>
    </source>
</evidence>
<evidence type="ECO:0000259" key="7">
    <source>
        <dbReference type="PROSITE" id="PS51515"/>
    </source>
</evidence>
<dbReference type="InterPro" id="IPR029063">
    <property type="entry name" value="SAM-dependent_MTases_sf"/>
</dbReference>
<dbReference type="GO" id="GO:0032259">
    <property type="term" value="P:methylation"/>
    <property type="evidence" value="ECO:0007669"/>
    <property type="project" value="UniProtKB-KW"/>
</dbReference>
<dbReference type="InterPro" id="IPR010675">
    <property type="entry name" value="Bin3_C"/>
</dbReference>
<keyword evidence="2 6" id="KW-0489">Methyltransferase</keyword>
<comment type="similarity">
    <text evidence="1 6">Belongs to the methyltransferase superfamily.</text>
</comment>
<dbReference type="EC" id="2.1.1.-" evidence="6"/>
<feature type="domain" description="Bin3-type SAM" evidence="7">
    <location>
        <begin position="26"/>
        <end position="257"/>
    </location>
</feature>
<dbReference type="OrthoDB" id="540004at2759"/>
<dbReference type="PANTHER" id="PTHR12315">
    <property type="entry name" value="BICOID-INTERACTING PROTEIN RELATED"/>
    <property type="match status" value="1"/>
</dbReference>
<sequence length="257" mass="28180">MATHWGNYSDYSGPANVAASATHVRDPRLDLLATLVPGLFTAKRCLDIGCNAGGVSCQLAFDFQAATVTGVDIDPKLVAQAKKLLALRASRVRPSTKDTKPTVEYFPISAVLENGFVETREGSTSGSMTAWPRVSFTPADWVVVADQDTSGPYDVILALSVIKWIHLEHLDQGLKTFFSKCSLSLSSGGYLIIELQTWESYEKAVRPSKAPHFSKNMKQLQYRPETSFDELLAEEGLLLCASSEALPRPIKVYRKHA</sequence>
<proteinExistence type="inferred from homology"/>
<evidence type="ECO:0000256" key="3">
    <source>
        <dbReference type="ARBA" id="ARBA00022679"/>
    </source>
</evidence>
<dbReference type="GO" id="GO:0008173">
    <property type="term" value="F:RNA methyltransferase activity"/>
    <property type="evidence" value="ECO:0007669"/>
    <property type="project" value="UniProtKB-UniRule"/>
</dbReference>
<dbReference type="Gene3D" id="3.40.50.150">
    <property type="entry name" value="Vaccinia Virus protein VP39"/>
    <property type="match status" value="1"/>
</dbReference>
<dbReference type="EMBL" id="MU006237">
    <property type="protein sequence ID" value="KAF2821488.1"/>
    <property type="molecule type" value="Genomic_DNA"/>
</dbReference>
<protein>
    <recommendedName>
        <fullName evidence="6">RNA methyltransferase</fullName>
        <ecNumber evidence="6">2.1.1.-</ecNumber>
    </recommendedName>
</protein>
<dbReference type="SUPFAM" id="SSF53335">
    <property type="entry name" value="S-adenosyl-L-methionine-dependent methyltransferases"/>
    <property type="match status" value="1"/>
</dbReference>
<evidence type="ECO:0000313" key="9">
    <source>
        <dbReference type="Proteomes" id="UP000799424"/>
    </source>
</evidence>
<accession>A0A6A6ZKT1</accession>
<organism evidence="8 9">
    <name type="scientific">Ophiobolus disseminans</name>
    <dbReference type="NCBI Taxonomy" id="1469910"/>
    <lineage>
        <taxon>Eukaryota</taxon>
        <taxon>Fungi</taxon>
        <taxon>Dikarya</taxon>
        <taxon>Ascomycota</taxon>
        <taxon>Pezizomycotina</taxon>
        <taxon>Dothideomycetes</taxon>
        <taxon>Pleosporomycetidae</taxon>
        <taxon>Pleosporales</taxon>
        <taxon>Pleosporineae</taxon>
        <taxon>Phaeosphaeriaceae</taxon>
        <taxon>Ophiobolus</taxon>
    </lineage>
</organism>
<keyword evidence="3 6" id="KW-0808">Transferase</keyword>
<dbReference type="GO" id="GO:0040031">
    <property type="term" value="P:snRNA modification"/>
    <property type="evidence" value="ECO:0007669"/>
    <property type="project" value="TreeGrafter"/>
</dbReference>
<gene>
    <name evidence="8" type="ORF">CC86DRAFT_373808</name>
</gene>
<keyword evidence="9" id="KW-1185">Reference proteome</keyword>
<evidence type="ECO:0000256" key="1">
    <source>
        <dbReference type="ARBA" id="ARBA00008361"/>
    </source>
</evidence>
<dbReference type="GO" id="GO:0017069">
    <property type="term" value="F:snRNA binding"/>
    <property type="evidence" value="ECO:0007669"/>
    <property type="project" value="TreeGrafter"/>
</dbReference>
<dbReference type="InterPro" id="IPR024160">
    <property type="entry name" value="BIN3_SAM-bd_dom"/>
</dbReference>
<dbReference type="AlphaFoldDB" id="A0A6A6ZKT1"/>
<dbReference type="PROSITE" id="PS51515">
    <property type="entry name" value="BIN3_SAM"/>
    <property type="match status" value="1"/>
</dbReference>